<sequence>MIVCRAQPPRLVPIPQISHVGTLNARTLAAGVPSEDCRERMGGGGGGRISSRRSLVFLSIFPASAILLFNASAASPSLGFDDLVTEGDRDASSDVSRRVGDAVRLLDLAREFQAKGDFSRALNCFTQTFEINMSKRNRACSQYINTNMSYKHAYIATVNKNNKPKLKTTDYLLYIYRLLAERKDLIRSLSSK</sequence>
<dbReference type="Proteomes" id="UP000236161">
    <property type="component" value="Unassembled WGS sequence"/>
</dbReference>
<reference evidence="1 2" key="1">
    <citation type="journal article" date="2017" name="Nature">
        <title>The Apostasia genome and the evolution of orchids.</title>
        <authorList>
            <person name="Zhang G.Q."/>
            <person name="Liu K.W."/>
            <person name="Li Z."/>
            <person name="Lohaus R."/>
            <person name="Hsiao Y.Y."/>
            <person name="Niu S.C."/>
            <person name="Wang J.Y."/>
            <person name="Lin Y.C."/>
            <person name="Xu Q."/>
            <person name="Chen L.J."/>
            <person name="Yoshida K."/>
            <person name="Fujiwara S."/>
            <person name="Wang Z.W."/>
            <person name="Zhang Y.Q."/>
            <person name="Mitsuda N."/>
            <person name="Wang M."/>
            <person name="Liu G.H."/>
            <person name="Pecoraro L."/>
            <person name="Huang H.X."/>
            <person name="Xiao X.J."/>
            <person name="Lin M."/>
            <person name="Wu X.Y."/>
            <person name="Wu W.L."/>
            <person name="Chen Y.Y."/>
            <person name="Chang S.B."/>
            <person name="Sakamoto S."/>
            <person name="Ohme-Takagi M."/>
            <person name="Yagi M."/>
            <person name="Zeng S.J."/>
            <person name="Shen C.Y."/>
            <person name="Yeh C.M."/>
            <person name="Luo Y.B."/>
            <person name="Tsai W.C."/>
            <person name="Van de Peer Y."/>
            <person name="Liu Z.J."/>
        </authorList>
    </citation>
    <scope>NUCLEOTIDE SEQUENCE [LARGE SCALE GENOMIC DNA]</scope>
    <source>
        <strain evidence="2">cv. Shenzhen</strain>
        <tissue evidence="1">Stem</tissue>
    </source>
</reference>
<evidence type="ECO:0000313" key="1">
    <source>
        <dbReference type="EMBL" id="PKA66771.1"/>
    </source>
</evidence>
<dbReference type="OrthoDB" id="997986at2759"/>
<dbReference type="EMBL" id="KZ451885">
    <property type="protein sequence ID" value="PKA66771.1"/>
    <property type="molecule type" value="Genomic_DNA"/>
</dbReference>
<evidence type="ECO:0000313" key="2">
    <source>
        <dbReference type="Proteomes" id="UP000236161"/>
    </source>
</evidence>
<organism evidence="1 2">
    <name type="scientific">Apostasia shenzhenica</name>
    <dbReference type="NCBI Taxonomy" id="1088818"/>
    <lineage>
        <taxon>Eukaryota</taxon>
        <taxon>Viridiplantae</taxon>
        <taxon>Streptophyta</taxon>
        <taxon>Embryophyta</taxon>
        <taxon>Tracheophyta</taxon>
        <taxon>Spermatophyta</taxon>
        <taxon>Magnoliopsida</taxon>
        <taxon>Liliopsida</taxon>
        <taxon>Asparagales</taxon>
        <taxon>Orchidaceae</taxon>
        <taxon>Apostasioideae</taxon>
        <taxon>Apostasia</taxon>
    </lineage>
</organism>
<accession>A0A2I0BG60</accession>
<dbReference type="AlphaFoldDB" id="A0A2I0BG60"/>
<protein>
    <submittedName>
        <fullName evidence="1">Uncharacterized protein</fullName>
    </submittedName>
</protein>
<keyword evidence="2" id="KW-1185">Reference proteome</keyword>
<gene>
    <name evidence="1" type="ORF">AXF42_Ash003427</name>
</gene>
<proteinExistence type="predicted"/>
<name>A0A2I0BG60_9ASPA</name>